<name>A0ABW8U4L8_9GAMM</name>
<reference evidence="1 2" key="1">
    <citation type="submission" date="2024-11" db="EMBL/GenBank/DDBJ databases">
        <title>First Report of Moraxella oculi in Brazil in an Infectious Bovine Keratoconjunctivitis Outbreak.</title>
        <authorList>
            <person name="Carvalho C.V."/>
            <person name="Domingues R."/>
            <person name="Coutinho C."/>
            <person name="Honorio N.T.B.S."/>
            <person name="Faza D.R.L.R."/>
            <person name="Carvalho W.A."/>
            <person name="Machado A.B.F."/>
            <person name="Martins M.F."/>
            <person name="Gaspar E.B."/>
        </authorList>
    </citation>
    <scope>NUCLEOTIDE SEQUENCE [LARGE SCALE GENOMIC DNA]</scope>
    <source>
        <strain evidence="1 2">2117LE</strain>
    </source>
</reference>
<protein>
    <submittedName>
        <fullName evidence="1">Uncharacterized protein</fullName>
    </submittedName>
</protein>
<organism evidence="1 2">
    <name type="scientific">Moraxella oculi</name>
    <dbReference type="NCBI Taxonomy" id="2940516"/>
    <lineage>
        <taxon>Bacteria</taxon>
        <taxon>Pseudomonadati</taxon>
        <taxon>Pseudomonadota</taxon>
        <taxon>Gammaproteobacteria</taxon>
        <taxon>Moraxellales</taxon>
        <taxon>Moraxellaceae</taxon>
        <taxon>Moraxella</taxon>
    </lineage>
</organism>
<dbReference type="EMBL" id="JBJJXE010000003">
    <property type="protein sequence ID" value="MFL1732088.1"/>
    <property type="molecule type" value="Genomic_DNA"/>
</dbReference>
<keyword evidence="2" id="KW-1185">Reference proteome</keyword>
<evidence type="ECO:0000313" key="2">
    <source>
        <dbReference type="Proteomes" id="UP001624684"/>
    </source>
</evidence>
<comment type="caution">
    <text evidence="1">The sequence shown here is derived from an EMBL/GenBank/DDBJ whole genome shotgun (WGS) entry which is preliminary data.</text>
</comment>
<dbReference type="Proteomes" id="UP001624684">
    <property type="component" value="Unassembled WGS sequence"/>
</dbReference>
<proteinExistence type="predicted"/>
<dbReference type="RefSeq" id="WP_407068794.1">
    <property type="nucleotide sequence ID" value="NZ_JBJJXE010000003.1"/>
</dbReference>
<gene>
    <name evidence="1" type="ORF">ACJHVH_03615</name>
</gene>
<sequence length="292" mass="34081">MSDNFTQLNAMITNINLKNHLNQLSQQELAYLQIIPPSWMQGLEYSAYLEQLNHLSYLYKNGRIVMAHIVQANRMLFSDDNTHSCPAEIVYDINGQTSIDELSQIAHQLFSLKHTTPDDPELKKYAEHITNERTQLFSRVPKVLTEKELVTTTMFIWRPHLPNGVLSIGYFPILISDTRQGIATVLPARFWKNSDLYQDWISYNDMDMSNAFLKMSKVNHIWQEFQDYAKPIAQDFNLLNQMIVNEIDVSKKSVNFLQQCIDTIKEDYEENHIPIKKNKPNFLNKIKSLFGY</sequence>
<evidence type="ECO:0000313" key="1">
    <source>
        <dbReference type="EMBL" id="MFL1732088.1"/>
    </source>
</evidence>
<accession>A0ABW8U4L8</accession>